<dbReference type="Pfam" id="PF07969">
    <property type="entry name" value="Amidohydro_3"/>
    <property type="match status" value="1"/>
</dbReference>
<dbReference type="Gene3D" id="3.10.310.70">
    <property type="match status" value="1"/>
</dbReference>
<dbReference type="PANTHER" id="PTHR22642">
    <property type="entry name" value="IMIDAZOLONEPROPIONASE"/>
    <property type="match status" value="1"/>
</dbReference>
<evidence type="ECO:0000313" key="3">
    <source>
        <dbReference type="Proteomes" id="UP000466535"/>
    </source>
</evidence>
<keyword evidence="2" id="KW-0378">Hydrolase</keyword>
<dbReference type="AlphaFoldDB" id="A0A6B0T5S8"/>
<dbReference type="InterPro" id="IPR033932">
    <property type="entry name" value="YtcJ-like"/>
</dbReference>
<dbReference type="RefSeq" id="WP_159762698.1">
    <property type="nucleotide sequence ID" value="NZ_WUUT01000001.1"/>
</dbReference>
<comment type="caution">
    <text evidence="2">The sequence shown here is derived from an EMBL/GenBank/DDBJ whole genome shotgun (WGS) entry which is preliminary data.</text>
</comment>
<dbReference type="Proteomes" id="UP000466535">
    <property type="component" value="Unassembled WGS sequence"/>
</dbReference>
<proteinExistence type="predicted"/>
<dbReference type="EMBL" id="WUUT01000001">
    <property type="protein sequence ID" value="MXR50581.1"/>
    <property type="molecule type" value="Genomic_DNA"/>
</dbReference>
<dbReference type="Gene3D" id="3.20.20.140">
    <property type="entry name" value="Metal-dependent hydrolases"/>
    <property type="match status" value="1"/>
</dbReference>
<protein>
    <submittedName>
        <fullName evidence="2">Amidohydrolase family protein</fullName>
    </submittedName>
</protein>
<gene>
    <name evidence="2" type="ORF">GRX03_03020</name>
</gene>
<keyword evidence="3" id="KW-1185">Reference proteome</keyword>
<evidence type="ECO:0000313" key="2">
    <source>
        <dbReference type="EMBL" id="MXR50581.1"/>
    </source>
</evidence>
<dbReference type="Gene3D" id="2.30.40.10">
    <property type="entry name" value="Urease, subunit C, domain 1"/>
    <property type="match status" value="1"/>
</dbReference>
<dbReference type="InterPro" id="IPR018228">
    <property type="entry name" value="DNase_TatD-rel_CS"/>
</dbReference>
<dbReference type="SUPFAM" id="SSF51556">
    <property type="entry name" value="Metallo-dependent hydrolases"/>
    <property type="match status" value="1"/>
</dbReference>
<dbReference type="PANTHER" id="PTHR22642:SF2">
    <property type="entry name" value="PROTEIN LONG AFTER FAR-RED 3"/>
    <property type="match status" value="1"/>
</dbReference>
<dbReference type="GO" id="GO:0016810">
    <property type="term" value="F:hydrolase activity, acting on carbon-nitrogen (but not peptide) bonds"/>
    <property type="evidence" value="ECO:0007669"/>
    <property type="project" value="InterPro"/>
</dbReference>
<reference evidence="2 3" key="1">
    <citation type="submission" date="2019-12" db="EMBL/GenBank/DDBJ databases">
        <title>Isolation and characterization of three novel carbon monoxide-oxidizing members of Halobacteria from salione crusts and soils.</title>
        <authorList>
            <person name="Myers M.R."/>
            <person name="King G.M."/>
        </authorList>
    </citation>
    <scope>NUCLEOTIDE SEQUENCE [LARGE SCALE GENOMIC DNA]</scope>
    <source>
        <strain evidence="2 3">WSH3</strain>
    </source>
</reference>
<feature type="domain" description="Amidohydrolase 3" evidence="1">
    <location>
        <begin position="51"/>
        <end position="498"/>
    </location>
</feature>
<organism evidence="2 3">
    <name type="scientific">Halovenus carboxidivorans</name>
    <dbReference type="NCBI Taxonomy" id="2692199"/>
    <lineage>
        <taxon>Archaea</taxon>
        <taxon>Methanobacteriati</taxon>
        <taxon>Methanobacteriota</taxon>
        <taxon>Stenosarchaea group</taxon>
        <taxon>Halobacteria</taxon>
        <taxon>Halobacteriales</taxon>
        <taxon>Haloarculaceae</taxon>
        <taxon>Halovenus</taxon>
    </lineage>
</organism>
<dbReference type="InterPro" id="IPR011059">
    <property type="entry name" value="Metal-dep_hydrolase_composite"/>
</dbReference>
<evidence type="ECO:0000259" key="1">
    <source>
        <dbReference type="Pfam" id="PF07969"/>
    </source>
</evidence>
<accession>A0A6B0T5S8</accession>
<dbReference type="PROSITE" id="PS01137">
    <property type="entry name" value="TATD_1"/>
    <property type="match status" value="1"/>
</dbReference>
<dbReference type="OrthoDB" id="8791at2157"/>
<dbReference type="InterPro" id="IPR032466">
    <property type="entry name" value="Metal_Hydrolase"/>
</dbReference>
<dbReference type="InterPro" id="IPR013108">
    <property type="entry name" value="Amidohydro_3"/>
</dbReference>
<sequence length="500" mass="54982">MTEAADLVLRNGRVRTLAGDAAEAVAARDGRIVSVGRTSELDFLVGVETTVVDLDGRVVLPGFVDAHTHMDLLGKQQVEADLSGATSPDECLDRLADRRAETDGWVLGFGYDESRWDGGYLTRDHLDDVSTDRPVVAYREDLHLASVNSVVLDRLGEEFPDEYVETESGTATGVLREDALSVLREAIDPGPERIREYLLTAQEYAHRHGVTSVHDIVRDPAVARTYRELDRTGELTVRVRLNYLAENLDAVREAGLVTNHGTEHLRTGAIKAFADGSFGSRTARLSEPYADGEGRGEWTTPPEELAALVERVDDADMQAMIHAIGDEAVDAVVDAYAEADRRRHRIEHAELLSEESIRTAAEEGVVVSAQPNFLKWARDDGLYDKRLGEQRRRRSNPFGRLREADVPLAFGSDCMPMDPLFGIAQATTAPEKRQRLDTTEAVRAYTLGGAYAGFAEDRLGSIEPEKYADFVVLDGSPWEYTDPAEIAVEMTVVGGTIVSE</sequence>
<dbReference type="CDD" id="cd01300">
    <property type="entry name" value="YtcJ_like"/>
    <property type="match status" value="1"/>
</dbReference>
<name>A0A6B0T5S8_9EURY</name>
<dbReference type="SUPFAM" id="SSF51338">
    <property type="entry name" value="Composite domain of metallo-dependent hydrolases"/>
    <property type="match status" value="1"/>
</dbReference>